<dbReference type="EMBL" id="JAUFRC010000001">
    <property type="protein sequence ID" value="MDN3711336.1"/>
    <property type="molecule type" value="Genomic_DNA"/>
</dbReference>
<keyword evidence="2" id="KW-1185">Reference proteome</keyword>
<reference evidence="2" key="1">
    <citation type="journal article" date="2019" name="Int. J. Syst. Evol. Microbiol.">
        <title>The Global Catalogue of Microorganisms (GCM) 10K type strain sequencing project: providing services to taxonomists for standard genome sequencing and annotation.</title>
        <authorList>
            <consortium name="The Broad Institute Genomics Platform"/>
            <consortium name="The Broad Institute Genome Sequencing Center for Infectious Disease"/>
            <person name="Wu L."/>
            <person name="Ma J."/>
        </authorList>
    </citation>
    <scope>NUCLEOTIDE SEQUENCE [LARGE SCALE GENOMIC DNA]</scope>
    <source>
        <strain evidence="2">CECT 8482</strain>
    </source>
</reference>
<proteinExistence type="predicted"/>
<dbReference type="Pfam" id="PF04338">
    <property type="entry name" value="DUF481"/>
    <property type="match status" value="1"/>
</dbReference>
<name>A0ABT8D615_9RHOB</name>
<dbReference type="Proteomes" id="UP001243846">
    <property type="component" value="Unassembled WGS sequence"/>
</dbReference>
<accession>A0ABT8D615</accession>
<dbReference type="InterPro" id="IPR007433">
    <property type="entry name" value="DUF481"/>
</dbReference>
<gene>
    <name evidence="1" type="ORF">QWZ10_04910</name>
</gene>
<comment type="caution">
    <text evidence="1">The sequence shown here is derived from an EMBL/GenBank/DDBJ whole genome shotgun (WGS) entry which is preliminary data.</text>
</comment>
<protein>
    <submittedName>
        <fullName evidence="1">DUF481 domain-containing protein</fullName>
    </submittedName>
</protein>
<organism evidence="1 2">
    <name type="scientific">Paracoccus cavernae</name>
    <dbReference type="NCBI Taxonomy" id="1571207"/>
    <lineage>
        <taxon>Bacteria</taxon>
        <taxon>Pseudomonadati</taxon>
        <taxon>Pseudomonadota</taxon>
        <taxon>Alphaproteobacteria</taxon>
        <taxon>Rhodobacterales</taxon>
        <taxon>Paracoccaceae</taxon>
        <taxon>Paracoccus</taxon>
    </lineage>
</organism>
<evidence type="ECO:0000313" key="1">
    <source>
        <dbReference type="EMBL" id="MDN3711336.1"/>
    </source>
</evidence>
<evidence type="ECO:0000313" key="2">
    <source>
        <dbReference type="Proteomes" id="UP001243846"/>
    </source>
</evidence>
<sequence>MAGSFAGAAFAQTEIAAGANATGITAVNERMTDVEDAVRDDFNRSEDAYRFGPGTNRDGLFGSVALTYSGSTGNQENQDFALSGRLSYNQGRFAQTVGLLLEYGEDSNGDTDTEKTYVIYDAQYYINDQFYAFALGRLSTDGLADDIDALADDETIADLDGRLQRDAYLGFGPGYRVINNETTAWRVQAGVGIRYTKATEVNIDPVSAVATLDDNSNTEVGYIVSSRFFHRFNDNIFLTNDTDYLTSDANDVITNELGLNFKMTEAFATRISYTTEYISDRSIRTDNTLGVSLVYGF</sequence>